<keyword evidence="2" id="KW-1185">Reference proteome</keyword>
<organism evidence="1 2">
    <name type="scientific">Rhipicephalus microplus</name>
    <name type="common">Cattle tick</name>
    <name type="synonym">Boophilus microplus</name>
    <dbReference type="NCBI Taxonomy" id="6941"/>
    <lineage>
        <taxon>Eukaryota</taxon>
        <taxon>Metazoa</taxon>
        <taxon>Ecdysozoa</taxon>
        <taxon>Arthropoda</taxon>
        <taxon>Chelicerata</taxon>
        <taxon>Arachnida</taxon>
        <taxon>Acari</taxon>
        <taxon>Parasitiformes</taxon>
        <taxon>Ixodida</taxon>
        <taxon>Ixodoidea</taxon>
        <taxon>Ixodidae</taxon>
        <taxon>Rhipicephalinae</taxon>
        <taxon>Rhipicephalus</taxon>
        <taxon>Boophilus</taxon>
    </lineage>
</organism>
<dbReference type="Proteomes" id="UP000821866">
    <property type="component" value="Chromosome 1"/>
</dbReference>
<dbReference type="EMBL" id="JABSTU010000001">
    <property type="protein sequence ID" value="KAH8042452.1"/>
    <property type="molecule type" value="Genomic_DNA"/>
</dbReference>
<name>A0A9J6F8V8_RHIMP</name>
<reference evidence="1" key="1">
    <citation type="journal article" date="2020" name="Cell">
        <title>Large-Scale Comparative Analyses of Tick Genomes Elucidate Their Genetic Diversity and Vector Capacities.</title>
        <authorList>
            <consortium name="Tick Genome and Microbiome Consortium (TIGMIC)"/>
            <person name="Jia N."/>
            <person name="Wang J."/>
            <person name="Shi W."/>
            <person name="Du L."/>
            <person name="Sun Y."/>
            <person name="Zhan W."/>
            <person name="Jiang J.F."/>
            <person name="Wang Q."/>
            <person name="Zhang B."/>
            <person name="Ji P."/>
            <person name="Bell-Sakyi L."/>
            <person name="Cui X.M."/>
            <person name="Yuan T.T."/>
            <person name="Jiang B.G."/>
            <person name="Yang W.F."/>
            <person name="Lam T.T."/>
            <person name="Chang Q.C."/>
            <person name="Ding S.J."/>
            <person name="Wang X.J."/>
            <person name="Zhu J.G."/>
            <person name="Ruan X.D."/>
            <person name="Zhao L."/>
            <person name="Wei J.T."/>
            <person name="Ye R.Z."/>
            <person name="Que T.C."/>
            <person name="Du C.H."/>
            <person name="Zhou Y.H."/>
            <person name="Cheng J.X."/>
            <person name="Dai P.F."/>
            <person name="Guo W.B."/>
            <person name="Han X.H."/>
            <person name="Huang E.J."/>
            <person name="Li L.F."/>
            <person name="Wei W."/>
            <person name="Gao Y.C."/>
            <person name="Liu J.Z."/>
            <person name="Shao H.Z."/>
            <person name="Wang X."/>
            <person name="Wang C.C."/>
            <person name="Yang T.C."/>
            <person name="Huo Q.B."/>
            <person name="Li W."/>
            <person name="Chen H.Y."/>
            <person name="Chen S.E."/>
            <person name="Zhou L.G."/>
            <person name="Ni X.B."/>
            <person name="Tian J.H."/>
            <person name="Sheng Y."/>
            <person name="Liu T."/>
            <person name="Pan Y.S."/>
            <person name="Xia L.Y."/>
            <person name="Li J."/>
            <person name="Zhao F."/>
            <person name="Cao W.C."/>
        </authorList>
    </citation>
    <scope>NUCLEOTIDE SEQUENCE</scope>
    <source>
        <strain evidence="1">Rmic-2018</strain>
    </source>
</reference>
<protein>
    <submittedName>
        <fullName evidence="1">Uncharacterized protein</fullName>
    </submittedName>
</protein>
<reference evidence="1" key="2">
    <citation type="submission" date="2021-09" db="EMBL/GenBank/DDBJ databases">
        <authorList>
            <person name="Jia N."/>
            <person name="Wang J."/>
            <person name="Shi W."/>
            <person name="Du L."/>
            <person name="Sun Y."/>
            <person name="Zhan W."/>
            <person name="Jiang J."/>
            <person name="Wang Q."/>
            <person name="Zhang B."/>
            <person name="Ji P."/>
            <person name="Sakyi L.B."/>
            <person name="Cui X."/>
            <person name="Yuan T."/>
            <person name="Jiang B."/>
            <person name="Yang W."/>
            <person name="Lam T.T.-Y."/>
            <person name="Chang Q."/>
            <person name="Ding S."/>
            <person name="Wang X."/>
            <person name="Zhu J."/>
            <person name="Ruan X."/>
            <person name="Zhao L."/>
            <person name="Wei J."/>
            <person name="Que T."/>
            <person name="Du C."/>
            <person name="Cheng J."/>
            <person name="Dai P."/>
            <person name="Han X."/>
            <person name="Huang E."/>
            <person name="Gao Y."/>
            <person name="Liu J."/>
            <person name="Shao H."/>
            <person name="Ye R."/>
            <person name="Li L."/>
            <person name="Wei W."/>
            <person name="Wang X."/>
            <person name="Wang C."/>
            <person name="Huo Q."/>
            <person name="Li W."/>
            <person name="Guo W."/>
            <person name="Chen H."/>
            <person name="Chen S."/>
            <person name="Zhou L."/>
            <person name="Zhou L."/>
            <person name="Ni X."/>
            <person name="Tian J."/>
            <person name="Zhou Y."/>
            <person name="Sheng Y."/>
            <person name="Liu T."/>
            <person name="Pan Y."/>
            <person name="Xia L."/>
            <person name="Li J."/>
            <person name="Zhao F."/>
            <person name="Cao W."/>
        </authorList>
    </citation>
    <scope>NUCLEOTIDE SEQUENCE</scope>
    <source>
        <strain evidence="1">Rmic-2018</strain>
        <tissue evidence="1">Larvae</tissue>
    </source>
</reference>
<gene>
    <name evidence="1" type="ORF">HPB51_023462</name>
</gene>
<dbReference type="AlphaFoldDB" id="A0A9J6F8V8"/>
<evidence type="ECO:0000313" key="1">
    <source>
        <dbReference type="EMBL" id="KAH8042452.1"/>
    </source>
</evidence>
<proteinExistence type="predicted"/>
<sequence length="280" mass="30888">MPAAPTTSSMEENVFEESWRLVPEPVLVPLVVESSRRVPEPALAPLFQEGWRGFPRLTTGAQGHNSLPPEHVSRRLQFVDSGAEPLEFDAATLRLPTSSLQVTTPPNVDFATECCRRGINDGPGYYPDDLNCAQGHNSLPPEHVSRRLQFVDSGAEPLEFDAATLRLPTSSLQVTTPPNVDFATECCRRGINDGPGYYPDDLNYVRFYLNHDIAARSLRLPEVVVQGVAVVPEMRSHAVPSACRGSVEECGRPHRSESIGDGRREFSRCRIFFGSGVSRM</sequence>
<comment type="caution">
    <text evidence="1">The sequence shown here is derived from an EMBL/GenBank/DDBJ whole genome shotgun (WGS) entry which is preliminary data.</text>
</comment>
<evidence type="ECO:0000313" key="2">
    <source>
        <dbReference type="Proteomes" id="UP000821866"/>
    </source>
</evidence>
<accession>A0A9J6F8V8</accession>